<dbReference type="SMART" id="SM00086">
    <property type="entry name" value="PAC"/>
    <property type="match status" value="1"/>
</dbReference>
<dbReference type="InterPro" id="IPR011006">
    <property type="entry name" value="CheY-like_superfamily"/>
</dbReference>
<evidence type="ECO:0000313" key="20">
    <source>
        <dbReference type="Proteomes" id="UP000180253"/>
    </source>
</evidence>
<evidence type="ECO:0000256" key="7">
    <source>
        <dbReference type="ARBA" id="ARBA00022777"/>
    </source>
</evidence>
<dbReference type="Gene3D" id="3.40.50.2300">
    <property type="match status" value="1"/>
</dbReference>
<keyword evidence="4 11" id="KW-0597">Phosphoprotein</keyword>
<dbReference type="PROSITE" id="PS50113">
    <property type="entry name" value="PAC"/>
    <property type="match status" value="1"/>
</dbReference>
<dbReference type="FunFam" id="3.30.565.10:FF:000010">
    <property type="entry name" value="Sensor histidine kinase RcsC"/>
    <property type="match status" value="1"/>
</dbReference>
<gene>
    <name evidence="19" type="ORF">BIW53_01970</name>
</gene>
<dbReference type="SMART" id="SM00448">
    <property type="entry name" value="REC"/>
    <property type="match status" value="1"/>
</dbReference>
<dbReference type="InterPro" id="IPR042240">
    <property type="entry name" value="CHASE_sf"/>
</dbReference>
<dbReference type="SMART" id="SM00387">
    <property type="entry name" value="HATPase_c"/>
    <property type="match status" value="1"/>
</dbReference>
<feature type="domain" description="Response regulatory" evidence="15">
    <location>
        <begin position="780"/>
        <end position="894"/>
    </location>
</feature>
<evidence type="ECO:0000259" key="16">
    <source>
        <dbReference type="PROSITE" id="PS50112"/>
    </source>
</evidence>
<dbReference type="Proteomes" id="UP000180253">
    <property type="component" value="Unassembled WGS sequence"/>
</dbReference>
<evidence type="ECO:0000259" key="15">
    <source>
        <dbReference type="PROSITE" id="PS50110"/>
    </source>
</evidence>
<dbReference type="Pfam" id="PF00512">
    <property type="entry name" value="HisKA"/>
    <property type="match status" value="1"/>
</dbReference>
<dbReference type="InterPro" id="IPR003661">
    <property type="entry name" value="HisK_dim/P_dom"/>
</dbReference>
<dbReference type="InterPro" id="IPR000700">
    <property type="entry name" value="PAS-assoc_C"/>
</dbReference>
<reference evidence="19 20" key="1">
    <citation type="submission" date="2016-10" db="EMBL/GenBank/DDBJ databases">
        <title>Pseudoalteromonas amylolytica sp. nov., isolated from the surface seawater.</title>
        <authorList>
            <person name="Wu Y.-H."/>
            <person name="Cheng H."/>
            <person name="Jin X.-B."/>
            <person name="Wang C.-S."/>
            <person name="Xu X.-W."/>
        </authorList>
    </citation>
    <scope>NUCLEOTIDE SEQUENCE [LARGE SCALE GENOMIC DNA]</scope>
    <source>
        <strain evidence="19 20">JCM 12483</strain>
    </source>
</reference>
<dbReference type="InterPro" id="IPR001789">
    <property type="entry name" value="Sig_transdc_resp-reg_receiver"/>
</dbReference>
<evidence type="ECO:0000256" key="3">
    <source>
        <dbReference type="ARBA" id="ARBA00012438"/>
    </source>
</evidence>
<dbReference type="EC" id="2.7.13.3" evidence="3"/>
<dbReference type="OrthoDB" id="9810730at2"/>
<dbReference type="AlphaFoldDB" id="A0A1S1NDI3"/>
<accession>A0A1S1NDI3</accession>
<dbReference type="Gene3D" id="3.30.450.350">
    <property type="entry name" value="CHASE domain"/>
    <property type="match status" value="1"/>
</dbReference>
<dbReference type="GO" id="GO:0006355">
    <property type="term" value="P:regulation of DNA-templated transcription"/>
    <property type="evidence" value="ECO:0007669"/>
    <property type="project" value="InterPro"/>
</dbReference>
<feature type="coiled-coil region" evidence="12">
    <location>
        <begin position="515"/>
        <end position="542"/>
    </location>
</feature>
<dbReference type="InterPro" id="IPR003594">
    <property type="entry name" value="HATPase_dom"/>
</dbReference>
<evidence type="ECO:0000256" key="8">
    <source>
        <dbReference type="ARBA" id="ARBA00022989"/>
    </source>
</evidence>
<sequence length="902" mass="100655">MENAVKQTVREPISLFKAMLLPVLIMVVGLLYAKVQFEEQQYLRQQKIEQAVRSRLEHITEGVQQRVALYQYGIIGLRGAFSATGEANFDYAAMQRYMSARDFTREFPGARGMGVIRLVQPHEQAEFVQQAKQQRPDKSFQIKQLTPHDKSRFIIQFIEPERRNASAVGLDIGSESMRRRAALEAAMSDEPRLTAPITLVQANNKTQQGFLILMAIYRADVSFKASERLDNVIGWSYAPILIDEILSSMRSLSDDIVMSISDVTPDEGIVFFTHGNKNHQLSEYSQNKSIALFGRHWQLSLSATPAFIYRLELESPIRSVVLVISLSLLLAILVFSIQSVLLKKRQLKQQHLEAAKAKGVALEQANLHLEQEVALRTKQVSETNMLQQSILTSASYAIIATDEQGVITLFNPAAEQLLGYQASELVSQASPALFHLESEVIEHGKELSKELGMDIAPGFECFVAKAKTGVIDTNRWTYVTKNGKHIQVRLSITALVDEQQRVFGFLGIAYDLTEQLNHERALSEAKEQAEQATNAKSAFLANMSHEIRTPMNGLYGTLQLLKAEPLRPQGQELLEKGIYSVKALRTIINDILDFSKIEAGKLTLEEQPFSIMRLVENLKSELSVIAFSKDIGLRFDIDVLSDYWLGDEVRVRQILLNLVSNAIKFTSEGQVEVLIRELPQSEHLVFHIIDSGIGMSEAEKSRLFQRFEQADKSTTRKYGGTGLGLAITHSLVSMMHGSIDVQSEPSKGSVFNVTLPLLKSHQKPKAASLEMPVLELTGVDILIAEDNDINQVVVKAMLAPTKAHITLVNNGLEAIEAVKSHTPSLILMDIQMPQMDGVEACKQIKQLVPEVPIIAFTANAYEEDKRLYEQVGFDGYVAKPVEHHELLFQVGALLAQRGGKVS</sequence>
<dbReference type="SUPFAM" id="SSF47384">
    <property type="entry name" value="Homodimeric domain of signal transducing histidine kinase"/>
    <property type="match status" value="1"/>
</dbReference>
<dbReference type="SMART" id="SM00091">
    <property type="entry name" value="PAS"/>
    <property type="match status" value="1"/>
</dbReference>
<feature type="domain" description="Histidine kinase" evidence="14">
    <location>
        <begin position="542"/>
        <end position="759"/>
    </location>
</feature>
<dbReference type="EMBL" id="MNAN01000011">
    <property type="protein sequence ID" value="OHU97554.1"/>
    <property type="molecule type" value="Genomic_DNA"/>
</dbReference>
<dbReference type="CDD" id="cd16922">
    <property type="entry name" value="HATPase_EvgS-ArcB-TorS-like"/>
    <property type="match status" value="1"/>
</dbReference>
<dbReference type="PRINTS" id="PR00344">
    <property type="entry name" value="BCTRLSENSOR"/>
</dbReference>
<keyword evidence="7 19" id="KW-0418">Kinase</keyword>
<evidence type="ECO:0000256" key="9">
    <source>
        <dbReference type="ARBA" id="ARBA00023012"/>
    </source>
</evidence>
<dbReference type="CDD" id="cd17546">
    <property type="entry name" value="REC_hyHK_CKI1_RcsC-like"/>
    <property type="match status" value="1"/>
</dbReference>
<dbReference type="SUPFAM" id="SSF52172">
    <property type="entry name" value="CheY-like"/>
    <property type="match status" value="1"/>
</dbReference>
<evidence type="ECO:0000259" key="18">
    <source>
        <dbReference type="PROSITE" id="PS50839"/>
    </source>
</evidence>
<dbReference type="STRING" id="327939.BIW53_01970"/>
<dbReference type="InterPro" id="IPR036097">
    <property type="entry name" value="HisK_dim/P_sf"/>
</dbReference>
<protein>
    <recommendedName>
        <fullName evidence="3">histidine kinase</fullName>
        <ecNumber evidence="3">2.7.13.3</ecNumber>
    </recommendedName>
</protein>
<dbReference type="SMART" id="SM01079">
    <property type="entry name" value="CHASE"/>
    <property type="match status" value="1"/>
</dbReference>
<keyword evidence="12" id="KW-0175">Coiled coil</keyword>
<dbReference type="PROSITE" id="PS50112">
    <property type="entry name" value="PAS"/>
    <property type="match status" value="1"/>
</dbReference>
<keyword evidence="8 13" id="KW-1133">Transmembrane helix</keyword>
<dbReference type="Gene3D" id="3.30.565.10">
    <property type="entry name" value="Histidine kinase-like ATPase, C-terminal domain"/>
    <property type="match status" value="1"/>
</dbReference>
<dbReference type="CDD" id="cd00130">
    <property type="entry name" value="PAS"/>
    <property type="match status" value="1"/>
</dbReference>
<keyword evidence="6 13" id="KW-0812">Transmembrane</keyword>
<dbReference type="GO" id="GO:0000155">
    <property type="term" value="F:phosphorelay sensor kinase activity"/>
    <property type="evidence" value="ECO:0007669"/>
    <property type="project" value="InterPro"/>
</dbReference>
<keyword evidence="10 13" id="KW-0472">Membrane</keyword>
<dbReference type="PROSITE" id="PS50110">
    <property type="entry name" value="RESPONSE_REGULATORY"/>
    <property type="match status" value="1"/>
</dbReference>
<evidence type="ECO:0000313" key="19">
    <source>
        <dbReference type="EMBL" id="OHU97554.1"/>
    </source>
</evidence>
<organism evidence="19 20">
    <name type="scientific">Pseudoalteromonas byunsanensis</name>
    <dbReference type="NCBI Taxonomy" id="327939"/>
    <lineage>
        <taxon>Bacteria</taxon>
        <taxon>Pseudomonadati</taxon>
        <taxon>Pseudomonadota</taxon>
        <taxon>Gammaproteobacteria</taxon>
        <taxon>Alteromonadales</taxon>
        <taxon>Pseudoalteromonadaceae</taxon>
        <taxon>Pseudoalteromonas</taxon>
    </lineage>
</organism>
<comment type="subcellular location">
    <subcellularLocation>
        <location evidence="2">Membrane</location>
    </subcellularLocation>
</comment>
<dbReference type="GO" id="GO:0016020">
    <property type="term" value="C:membrane"/>
    <property type="evidence" value="ECO:0007669"/>
    <property type="project" value="UniProtKB-SubCell"/>
</dbReference>
<dbReference type="InterPro" id="IPR000014">
    <property type="entry name" value="PAS"/>
</dbReference>
<evidence type="ECO:0000256" key="5">
    <source>
        <dbReference type="ARBA" id="ARBA00022679"/>
    </source>
</evidence>
<keyword evidence="9" id="KW-0902">Two-component regulatory system</keyword>
<dbReference type="Pfam" id="PF00072">
    <property type="entry name" value="Response_reg"/>
    <property type="match status" value="1"/>
</dbReference>
<dbReference type="CDD" id="cd00082">
    <property type="entry name" value="HisKA"/>
    <property type="match status" value="1"/>
</dbReference>
<evidence type="ECO:0000256" key="13">
    <source>
        <dbReference type="SAM" id="Phobius"/>
    </source>
</evidence>
<evidence type="ECO:0000256" key="11">
    <source>
        <dbReference type="PROSITE-ProRule" id="PRU00169"/>
    </source>
</evidence>
<feature type="modified residue" description="4-aspartylphosphate" evidence="11">
    <location>
        <position position="829"/>
    </location>
</feature>
<feature type="transmembrane region" description="Helical" evidence="13">
    <location>
        <begin position="320"/>
        <end position="341"/>
    </location>
</feature>
<dbReference type="SUPFAM" id="SSF55785">
    <property type="entry name" value="PYP-like sensor domain (PAS domain)"/>
    <property type="match status" value="1"/>
</dbReference>
<dbReference type="Gene3D" id="3.30.450.20">
    <property type="entry name" value="PAS domain"/>
    <property type="match status" value="1"/>
</dbReference>
<dbReference type="PROSITE" id="PS50109">
    <property type="entry name" value="HIS_KIN"/>
    <property type="match status" value="1"/>
</dbReference>
<evidence type="ECO:0000256" key="10">
    <source>
        <dbReference type="ARBA" id="ARBA00023136"/>
    </source>
</evidence>
<dbReference type="InterPro" id="IPR001610">
    <property type="entry name" value="PAC"/>
</dbReference>
<dbReference type="Pfam" id="PF00989">
    <property type="entry name" value="PAS"/>
    <property type="match status" value="1"/>
</dbReference>
<dbReference type="PROSITE" id="PS50839">
    <property type="entry name" value="CHASE"/>
    <property type="match status" value="1"/>
</dbReference>
<comment type="catalytic activity">
    <reaction evidence="1">
        <text>ATP + protein L-histidine = ADP + protein N-phospho-L-histidine.</text>
        <dbReference type="EC" id="2.7.13.3"/>
    </reaction>
</comment>
<comment type="caution">
    <text evidence="19">The sequence shown here is derived from an EMBL/GenBank/DDBJ whole genome shotgun (WGS) entry which is preliminary data.</text>
</comment>
<dbReference type="PANTHER" id="PTHR43047">
    <property type="entry name" value="TWO-COMPONENT HISTIDINE PROTEIN KINASE"/>
    <property type="match status" value="1"/>
</dbReference>
<dbReference type="InterPro" id="IPR005467">
    <property type="entry name" value="His_kinase_dom"/>
</dbReference>
<keyword evidence="20" id="KW-1185">Reference proteome</keyword>
<feature type="domain" description="PAS" evidence="16">
    <location>
        <begin position="383"/>
        <end position="428"/>
    </location>
</feature>
<dbReference type="SMART" id="SM00388">
    <property type="entry name" value="HisKA"/>
    <property type="match status" value="1"/>
</dbReference>
<dbReference type="Pfam" id="PF03924">
    <property type="entry name" value="CHASE"/>
    <property type="match status" value="1"/>
</dbReference>
<dbReference type="InterPro" id="IPR006189">
    <property type="entry name" value="CHASE_dom"/>
</dbReference>
<dbReference type="InterPro" id="IPR004358">
    <property type="entry name" value="Sig_transdc_His_kin-like_C"/>
</dbReference>
<dbReference type="Gene3D" id="1.10.287.130">
    <property type="match status" value="1"/>
</dbReference>
<dbReference type="NCBIfam" id="TIGR00229">
    <property type="entry name" value="sensory_box"/>
    <property type="match status" value="1"/>
</dbReference>
<proteinExistence type="predicted"/>
<feature type="transmembrane region" description="Helical" evidence="13">
    <location>
        <begin position="12"/>
        <end position="33"/>
    </location>
</feature>
<evidence type="ECO:0000256" key="1">
    <source>
        <dbReference type="ARBA" id="ARBA00000085"/>
    </source>
</evidence>
<dbReference type="InterPro" id="IPR035965">
    <property type="entry name" value="PAS-like_dom_sf"/>
</dbReference>
<evidence type="ECO:0000259" key="14">
    <source>
        <dbReference type="PROSITE" id="PS50109"/>
    </source>
</evidence>
<evidence type="ECO:0000259" key="17">
    <source>
        <dbReference type="PROSITE" id="PS50113"/>
    </source>
</evidence>
<dbReference type="InterPro" id="IPR036890">
    <property type="entry name" value="HATPase_C_sf"/>
</dbReference>
<name>A0A1S1NDI3_9GAMM</name>
<evidence type="ECO:0000256" key="12">
    <source>
        <dbReference type="SAM" id="Coils"/>
    </source>
</evidence>
<dbReference type="PANTHER" id="PTHR43047:SF64">
    <property type="entry name" value="HISTIDINE KINASE CONTAINING CHEY-HOMOLOGOUS RECEIVER DOMAIN AND PAS DOMAIN-RELATED"/>
    <property type="match status" value="1"/>
</dbReference>
<dbReference type="Pfam" id="PF02518">
    <property type="entry name" value="HATPase_c"/>
    <property type="match status" value="1"/>
</dbReference>
<feature type="domain" description="CHASE" evidence="18">
    <location>
        <begin position="85"/>
        <end position="300"/>
    </location>
</feature>
<keyword evidence="5" id="KW-0808">Transferase</keyword>
<evidence type="ECO:0000256" key="2">
    <source>
        <dbReference type="ARBA" id="ARBA00004370"/>
    </source>
</evidence>
<dbReference type="RefSeq" id="WP_070990130.1">
    <property type="nucleotide sequence ID" value="NZ_CBCSHD010000003.1"/>
</dbReference>
<dbReference type="InterPro" id="IPR013767">
    <property type="entry name" value="PAS_fold"/>
</dbReference>
<evidence type="ECO:0000256" key="4">
    <source>
        <dbReference type="ARBA" id="ARBA00022553"/>
    </source>
</evidence>
<evidence type="ECO:0000256" key="6">
    <source>
        <dbReference type="ARBA" id="ARBA00022692"/>
    </source>
</evidence>
<dbReference type="SUPFAM" id="SSF55874">
    <property type="entry name" value="ATPase domain of HSP90 chaperone/DNA topoisomerase II/histidine kinase"/>
    <property type="match status" value="1"/>
</dbReference>
<feature type="domain" description="PAC" evidence="17">
    <location>
        <begin position="472"/>
        <end position="524"/>
    </location>
</feature>